<dbReference type="InterPro" id="IPR000866">
    <property type="entry name" value="AhpC/TSA"/>
</dbReference>
<evidence type="ECO:0000259" key="2">
    <source>
        <dbReference type="PROSITE" id="PS51352"/>
    </source>
</evidence>
<dbReference type="PRINTS" id="PR00421">
    <property type="entry name" value="THIOREDOXIN"/>
</dbReference>
<organism evidence="3 4">
    <name type="scientific">candidate division TA06 bacterium</name>
    <dbReference type="NCBI Taxonomy" id="2250710"/>
    <lineage>
        <taxon>Bacteria</taxon>
        <taxon>Bacteria division TA06</taxon>
    </lineage>
</organism>
<feature type="signal peptide" evidence="1">
    <location>
        <begin position="1"/>
        <end position="23"/>
    </location>
</feature>
<keyword evidence="1" id="KW-0732">Signal</keyword>
<dbReference type="Pfam" id="PF00578">
    <property type="entry name" value="AhpC-TSA"/>
    <property type="match status" value="1"/>
</dbReference>
<dbReference type="GO" id="GO:0016491">
    <property type="term" value="F:oxidoreductase activity"/>
    <property type="evidence" value="ECO:0007669"/>
    <property type="project" value="InterPro"/>
</dbReference>
<dbReference type="AlphaFoldDB" id="A0A660S8K0"/>
<evidence type="ECO:0000313" key="3">
    <source>
        <dbReference type="EMBL" id="RKX66524.1"/>
    </source>
</evidence>
<dbReference type="SUPFAM" id="SSF52833">
    <property type="entry name" value="Thioredoxin-like"/>
    <property type="match status" value="1"/>
</dbReference>
<reference evidence="3 4" key="1">
    <citation type="submission" date="2018-06" db="EMBL/GenBank/DDBJ databases">
        <title>Extensive metabolic versatility and redundancy in microbially diverse, dynamic hydrothermal sediments.</title>
        <authorList>
            <person name="Dombrowski N."/>
            <person name="Teske A."/>
            <person name="Baker B.J."/>
        </authorList>
    </citation>
    <scope>NUCLEOTIDE SEQUENCE [LARGE SCALE GENOMIC DNA]</scope>
    <source>
        <strain evidence="3">B35_G9</strain>
    </source>
</reference>
<dbReference type="PANTHER" id="PTHR42852">
    <property type="entry name" value="THIOL:DISULFIDE INTERCHANGE PROTEIN DSBE"/>
    <property type="match status" value="1"/>
</dbReference>
<evidence type="ECO:0000256" key="1">
    <source>
        <dbReference type="SAM" id="SignalP"/>
    </source>
</evidence>
<sequence length="213" mass="23813">MKYFRFFLILIVASLIIISGCNGTSKSNKSTTKNTSVDTLTDSKATAIDTIKKDTTSKSIKTDSSSVTTKDDIGANRPLSLNFTLHTLDGKPFTLHDNKGKVIIMDFWATWCGPCRKEIPELIKLNDDFKKKGLLVIGVGLDNPNKLKSFADKYKIDYTILQGTQQIAQDYGVRGIPTTYILDKKGRVIQRFVGYYSGLENKMRLIIESALKE</sequence>
<gene>
    <name evidence="3" type="ORF">DRP44_03900</name>
</gene>
<feature type="chain" id="PRO_5024940716" description="Thioredoxin domain-containing protein" evidence="1">
    <location>
        <begin position="24"/>
        <end position="213"/>
    </location>
</feature>
<proteinExistence type="predicted"/>
<dbReference type="InterPro" id="IPR036249">
    <property type="entry name" value="Thioredoxin-like_sf"/>
</dbReference>
<name>A0A660S8K0_UNCT6</name>
<dbReference type="CDD" id="cd02966">
    <property type="entry name" value="TlpA_like_family"/>
    <property type="match status" value="1"/>
</dbReference>
<dbReference type="PANTHER" id="PTHR42852:SF13">
    <property type="entry name" value="PROTEIN DIPZ"/>
    <property type="match status" value="1"/>
</dbReference>
<dbReference type="InterPro" id="IPR017937">
    <property type="entry name" value="Thioredoxin_CS"/>
</dbReference>
<dbReference type="InterPro" id="IPR013766">
    <property type="entry name" value="Thioredoxin_domain"/>
</dbReference>
<protein>
    <recommendedName>
        <fullName evidence="2">Thioredoxin domain-containing protein</fullName>
    </recommendedName>
</protein>
<comment type="caution">
    <text evidence="3">The sequence shown here is derived from an EMBL/GenBank/DDBJ whole genome shotgun (WGS) entry which is preliminary data.</text>
</comment>
<dbReference type="Gene3D" id="3.40.30.10">
    <property type="entry name" value="Glutaredoxin"/>
    <property type="match status" value="1"/>
</dbReference>
<dbReference type="PROSITE" id="PS51257">
    <property type="entry name" value="PROKAR_LIPOPROTEIN"/>
    <property type="match status" value="1"/>
</dbReference>
<dbReference type="InterPro" id="IPR050553">
    <property type="entry name" value="Thioredoxin_ResA/DsbE_sf"/>
</dbReference>
<dbReference type="EMBL" id="QNBC01000040">
    <property type="protein sequence ID" value="RKX66524.1"/>
    <property type="molecule type" value="Genomic_DNA"/>
</dbReference>
<dbReference type="GO" id="GO:0016209">
    <property type="term" value="F:antioxidant activity"/>
    <property type="evidence" value="ECO:0007669"/>
    <property type="project" value="InterPro"/>
</dbReference>
<feature type="domain" description="Thioredoxin" evidence="2">
    <location>
        <begin position="74"/>
        <end position="213"/>
    </location>
</feature>
<dbReference type="PROSITE" id="PS00194">
    <property type="entry name" value="THIOREDOXIN_1"/>
    <property type="match status" value="1"/>
</dbReference>
<accession>A0A660S8K0</accession>
<dbReference type="Proteomes" id="UP000282321">
    <property type="component" value="Unassembled WGS sequence"/>
</dbReference>
<evidence type="ECO:0000313" key="4">
    <source>
        <dbReference type="Proteomes" id="UP000282321"/>
    </source>
</evidence>
<dbReference type="PROSITE" id="PS51352">
    <property type="entry name" value="THIOREDOXIN_2"/>
    <property type="match status" value="1"/>
</dbReference>